<feature type="disulfide bond" evidence="6">
    <location>
        <begin position="1067"/>
        <end position="1076"/>
    </location>
</feature>
<feature type="disulfide bond" evidence="6">
    <location>
        <begin position="1008"/>
        <end position="1017"/>
    </location>
</feature>
<keyword evidence="2 7" id="KW-0732">Signal</keyword>
<dbReference type="FunFam" id="2.10.25.10:FF:000143">
    <property type="entry name" value="Protein crumbs 1"/>
    <property type="match status" value="1"/>
</dbReference>
<evidence type="ECO:0000259" key="8">
    <source>
        <dbReference type="PROSITE" id="PS50025"/>
    </source>
</evidence>
<keyword evidence="3" id="KW-0677">Repeat</keyword>
<dbReference type="PROSITE" id="PS00010">
    <property type="entry name" value="ASX_HYDROXYL"/>
    <property type="match status" value="10"/>
</dbReference>
<feature type="domain" description="EGF-like" evidence="9">
    <location>
        <begin position="715"/>
        <end position="752"/>
    </location>
</feature>
<dbReference type="CDD" id="cd00054">
    <property type="entry name" value="EGF_CA"/>
    <property type="match status" value="12"/>
</dbReference>
<feature type="domain" description="EGF-like" evidence="9">
    <location>
        <begin position="683"/>
        <end position="713"/>
    </location>
</feature>
<feature type="domain" description="EGF-like" evidence="9">
    <location>
        <begin position="596"/>
        <end position="632"/>
    </location>
</feature>
<dbReference type="PROSITE" id="PS50025">
    <property type="entry name" value="LAM_G_DOMAIN"/>
    <property type="match status" value="1"/>
</dbReference>
<name>A0A1V9Y054_9ACAR</name>
<feature type="domain" description="EGF-like" evidence="9">
    <location>
        <begin position="982"/>
        <end position="1018"/>
    </location>
</feature>
<dbReference type="PANTHER" id="PTHR12916:SF4">
    <property type="entry name" value="UNINFLATABLE, ISOFORM C"/>
    <property type="match status" value="1"/>
</dbReference>
<sequence length="1100" mass="118739">MRLARDRLVTIIPTWLSVLCLLWIVVHAAPTEVFLDGHAALTLNAPMTILQRSRTTLAFRTCQGGGRLLQQRWAGGQEVTLEVLDSGAIQMSWTVRGRHETVHVGLNVLDNRWHEVDLYRVMGMFILRVDNTSLLLATTAAPSSKLSYGLSLRPYLLQESLQNNPSKAAELVTTVGDEFTGCILEGAGVELSTVSKVTGEVKLGTKCAQQFIESETCLGYGIEPCFSFICENGGTCRAAGDEAKCLCAKRFSGTRCEIDKGPQCRPETCLNQGVCQESADGDTIYCSCKAGFYGDRYNHIFSVVQLSFRYRCEKPAAPSRHCSSAPCANGGRCHASEDGESYDCICQPGFIGKNCETKVNNCGSAPCRNNGTCADAPFGYTCHCPKGYRGPNCEVNRNECTEDFSPCNGRGRCFDRYGGFQCVCQEAFEGDQCERAVNRCAGEICHNGGTCTATASGYFCQCLSGFSGENCEISTDDCSRKPANKQCSDPHASCDVRTGKCQCKPGYVPNQGSCLPARSCSDEPCWNGGSCLGSGFAYSCVCLDRFSGRHCEYEQNTNKHNGRCDDRLCANGGSCVQGSTNCSCVPGFAGSHCEVNEDNCAGHPCLNHGHCVDLVNDFICSCLPGFMGKTCNVSMLPVLVPRGAPCTFHHCGANGRCIEQDGHAMCECDLGFAGEHCDLARTSLVACRCQNGASCQDDGTCHCAEGFHGAQCEHVIDACDEAPCYNNGQCASKGPNDFVCACPEGYSGKMCEQNIDDCAEIKCPGKQECHDLLNTYECRCPEGWHGVSCDIELNGCEPNPCSEGATCVNRLGRYTCHCPQGRAGENCTEVVSKCVPGLCLNGALCENRNDSYQCFCYPGFAGEHCEIDFNECFSSPCQNGATCNDMINKFECTCAAGFMGRLCQTDIDECASNPCKNGATCNDRVAHYTCSCVPGYTGQDCGVDIDECASQPCEHGRCIDLVNDFRCDCVDSGFKGNRCEINIDDCAGIPCQNGATCEDGVKEFTCHCNPGFVGRTCEVDVPECGSNPCLNGASCLERSNRTLYAHNYLNLFPRYNESDAAGYICLCSSGFTGVNCEINIDDCVDHQCRNGTCEDEINAY</sequence>
<dbReference type="InterPro" id="IPR000742">
    <property type="entry name" value="EGF"/>
</dbReference>
<dbReference type="FunFam" id="2.10.25.10:FF:000122">
    <property type="entry name" value="Protein crumbs homolog 2"/>
    <property type="match status" value="1"/>
</dbReference>
<feature type="domain" description="EGF-like" evidence="9">
    <location>
        <begin position="830"/>
        <end position="866"/>
    </location>
</feature>
<feature type="signal peptide" evidence="7">
    <location>
        <begin position="1"/>
        <end position="28"/>
    </location>
</feature>
<evidence type="ECO:0000313" key="11">
    <source>
        <dbReference type="Proteomes" id="UP000192247"/>
    </source>
</evidence>
<dbReference type="CDD" id="cd00110">
    <property type="entry name" value="LamG"/>
    <property type="match status" value="1"/>
</dbReference>
<feature type="domain" description="EGF-like" evidence="9">
    <location>
        <begin position="868"/>
        <end position="904"/>
    </location>
</feature>
<dbReference type="FunFam" id="2.10.25.10:FF:000173">
    <property type="entry name" value="Neurogenic locus notch protein 2"/>
    <property type="match status" value="1"/>
</dbReference>
<feature type="disulfide bond" evidence="6">
    <location>
        <begin position="668"/>
        <end position="677"/>
    </location>
</feature>
<dbReference type="FunFam" id="2.10.25.10:FF:000472">
    <property type="entry name" value="Uncharacterized protein, isoform A"/>
    <property type="match status" value="2"/>
</dbReference>
<feature type="disulfide bond" evidence="6">
    <location>
        <begin position="247"/>
        <end position="256"/>
    </location>
</feature>
<dbReference type="GO" id="GO:0009952">
    <property type="term" value="P:anterior/posterior pattern specification"/>
    <property type="evidence" value="ECO:0007669"/>
    <property type="project" value="UniProtKB-ARBA"/>
</dbReference>
<dbReference type="InterPro" id="IPR001881">
    <property type="entry name" value="EGF-like_Ca-bd_dom"/>
</dbReference>
<dbReference type="Pfam" id="PF00008">
    <property type="entry name" value="EGF"/>
    <property type="match status" value="9"/>
</dbReference>
<dbReference type="GO" id="GO:0019904">
    <property type="term" value="F:protein domain specific binding"/>
    <property type="evidence" value="ECO:0007669"/>
    <property type="project" value="UniProtKB-ARBA"/>
</dbReference>
<feature type="domain" description="EGF-like" evidence="9">
    <location>
        <begin position="906"/>
        <end position="942"/>
    </location>
</feature>
<keyword evidence="1 6" id="KW-0245">EGF-like domain</keyword>
<keyword evidence="4 6" id="KW-1015">Disulfide bond</keyword>
<feature type="domain" description="EGF-like" evidence="9">
    <location>
        <begin position="516"/>
        <end position="552"/>
    </location>
</feature>
<dbReference type="EMBL" id="MNPL01001439">
    <property type="protein sequence ID" value="OQR79147.1"/>
    <property type="molecule type" value="Genomic_DNA"/>
</dbReference>
<dbReference type="STRING" id="418985.A0A1V9Y054"/>
<dbReference type="InterPro" id="IPR001791">
    <property type="entry name" value="Laminin_G"/>
</dbReference>
<dbReference type="Proteomes" id="UP000192247">
    <property type="component" value="Unassembled WGS sequence"/>
</dbReference>
<dbReference type="InterPro" id="IPR000152">
    <property type="entry name" value="EGF-type_Asp/Asn_hydroxyl_site"/>
</dbReference>
<dbReference type="InterPro" id="IPR013032">
    <property type="entry name" value="EGF-like_CS"/>
</dbReference>
<dbReference type="PANTHER" id="PTHR12916">
    <property type="entry name" value="CYTOCHROME C OXIDASE POLYPEPTIDE VIC-2"/>
    <property type="match status" value="1"/>
</dbReference>
<dbReference type="FunFam" id="2.10.25.10:FF:000012">
    <property type="entry name" value="Delta-like protein"/>
    <property type="match status" value="2"/>
</dbReference>
<keyword evidence="5" id="KW-0325">Glycoprotein</keyword>
<feature type="disulfide bond" evidence="6">
    <location>
        <begin position="424"/>
        <end position="433"/>
    </location>
</feature>
<dbReference type="PRINTS" id="PR00010">
    <property type="entry name" value="EGFBLOOD"/>
</dbReference>
<dbReference type="Gene3D" id="2.10.25.10">
    <property type="entry name" value="Laminin"/>
    <property type="match status" value="20"/>
</dbReference>
<dbReference type="GO" id="GO:0048056">
    <property type="term" value="P:R3/R4 cell differentiation"/>
    <property type="evidence" value="ECO:0007669"/>
    <property type="project" value="UniProtKB-ARBA"/>
</dbReference>
<feature type="disulfide bond" evidence="6">
    <location>
        <begin position="327"/>
        <end position="344"/>
    </location>
</feature>
<feature type="disulfide bond" evidence="6">
    <location>
        <begin position="542"/>
        <end position="551"/>
    </location>
</feature>
<organism evidence="10 11">
    <name type="scientific">Tropilaelaps mercedesae</name>
    <dbReference type="NCBI Taxonomy" id="418985"/>
    <lineage>
        <taxon>Eukaryota</taxon>
        <taxon>Metazoa</taxon>
        <taxon>Ecdysozoa</taxon>
        <taxon>Arthropoda</taxon>
        <taxon>Chelicerata</taxon>
        <taxon>Arachnida</taxon>
        <taxon>Acari</taxon>
        <taxon>Parasitiformes</taxon>
        <taxon>Mesostigmata</taxon>
        <taxon>Gamasina</taxon>
        <taxon>Dermanyssoidea</taxon>
        <taxon>Laelapidae</taxon>
        <taxon>Tropilaelaps</taxon>
    </lineage>
</organism>
<feature type="disulfide bond" evidence="6">
    <location>
        <begin position="346"/>
        <end position="355"/>
    </location>
</feature>
<feature type="disulfide bond" evidence="6">
    <location>
        <begin position="742"/>
        <end position="751"/>
    </location>
</feature>
<feature type="disulfide bond" evidence="6">
    <location>
        <begin position="462"/>
        <end position="471"/>
    </location>
</feature>
<evidence type="ECO:0000256" key="3">
    <source>
        <dbReference type="ARBA" id="ARBA00022737"/>
    </source>
</evidence>
<dbReference type="SMART" id="SM00179">
    <property type="entry name" value="EGF_CA"/>
    <property type="match status" value="17"/>
</dbReference>
<feature type="disulfide bond" evidence="6">
    <location>
        <begin position="622"/>
        <end position="631"/>
    </location>
</feature>
<dbReference type="FunFam" id="2.10.25.10:FF:000784">
    <property type="entry name" value="Uncharacterized protein"/>
    <property type="match status" value="1"/>
</dbReference>
<protein>
    <submittedName>
        <fullName evidence="10">Protein crumbs-like</fullName>
    </submittedName>
</protein>
<dbReference type="GO" id="GO:0035282">
    <property type="term" value="P:segmentation"/>
    <property type="evidence" value="ECO:0007669"/>
    <property type="project" value="UniProtKB-ARBA"/>
</dbReference>
<dbReference type="GO" id="GO:0030097">
    <property type="term" value="P:hemopoiesis"/>
    <property type="evidence" value="ECO:0007669"/>
    <property type="project" value="UniProtKB-ARBA"/>
</dbReference>
<keyword evidence="11" id="KW-1185">Reference proteome</keyword>
<dbReference type="InterPro" id="IPR009030">
    <property type="entry name" value="Growth_fac_rcpt_cys_sf"/>
</dbReference>
<dbReference type="Pfam" id="PF12661">
    <property type="entry name" value="hEGF"/>
    <property type="match status" value="7"/>
</dbReference>
<feature type="domain" description="EGF-like" evidence="9">
    <location>
        <begin position="318"/>
        <end position="356"/>
    </location>
</feature>
<feature type="disulfide bond" evidence="6">
    <location>
        <begin position="703"/>
        <end position="712"/>
    </location>
</feature>
<dbReference type="SMART" id="SM00181">
    <property type="entry name" value="EGF"/>
    <property type="match status" value="21"/>
</dbReference>
<feature type="disulfide bond" evidence="6">
    <location>
        <begin position="584"/>
        <end position="593"/>
    </location>
</feature>
<feature type="domain" description="EGF-like" evidence="9">
    <location>
        <begin position="396"/>
        <end position="434"/>
    </location>
</feature>
<reference evidence="10 11" key="1">
    <citation type="journal article" date="2017" name="Gigascience">
        <title>Draft genome of the honey bee ectoparasitic mite, Tropilaelaps mercedesae, is shaped by the parasitic life history.</title>
        <authorList>
            <person name="Dong X."/>
            <person name="Armstrong S.D."/>
            <person name="Xia D."/>
            <person name="Makepeace B.L."/>
            <person name="Darby A.C."/>
            <person name="Kadowaki T."/>
        </authorList>
    </citation>
    <scope>NUCLEOTIDE SEQUENCE [LARGE SCALE GENOMIC DNA]</scope>
    <source>
        <strain evidence="10">Wuxi-XJTLU</strain>
    </source>
</reference>
<comment type="caution">
    <text evidence="10">The sequence shown here is derived from an EMBL/GenBank/DDBJ whole genome shotgun (WGS) entry which is preliminary data.</text>
</comment>
<feature type="domain" description="EGF-like" evidence="9">
    <location>
        <begin position="642"/>
        <end position="678"/>
    </location>
</feature>
<dbReference type="OrthoDB" id="6406940at2759"/>
<dbReference type="FunFam" id="2.10.25.10:FF:000066">
    <property type="entry name" value="FAT atypical cadherin 4"/>
    <property type="match status" value="1"/>
</dbReference>
<dbReference type="FunFam" id="2.10.25.10:FF:000123">
    <property type="entry name" value="Crumbs homolog 1 (Drosophila)"/>
    <property type="match status" value="1"/>
</dbReference>
<comment type="caution">
    <text evidence="6">Lacks conserved residue(s) required for the propagation of feature annotation.</text>
</comment>
<dbReference type="PROSITE" id="PS00022">
    <property type="entry name" value="EGF_1"/>
    <property type="match status" value="18"/>
</dbReference>
<proteinExistence type="predicted"/>
<dbReference type="GO" id="GO:0050769">
    <property type="term" value="P:positive regulation of neurogenesis"/>
    <property type="evidence" value="ECO:0007669"/>
    <property type="project" value="UniProtKB-ARBA"/>
</dbReference>
<feature type="domain" description="EGF-like" evidence="9">
    <location>
        <begin position="358"/>
        <end position="394"/>
    </location>
</feature>
<dbReference type="PROSITE" id="PS01186">
    <property type="entry name" value="EGF_2"/>
    <property type="match status" value="14"/>
</dbReference>
<feature type="domain" description="Laminin G" evidence="8">
    <location>
        <begin position="30"/>
        <end position="225"/>
    </location>
</feature>
<dbReference type="SUPFAM" id="SSF49899">
    <property type="entry name" value="Concanavalin A-like lectins/glucanases"/>
    <property type="match status" value="1"/>
</dbReference>
<evidence type="ECO:0000313" key="10">
    <source>
        <dbReference type="EMBL" id="OQR79147.1"/>
    </source>
</evidence>
<dbReference type="Pfam" id="PF02210">
    <property type="entry name" value="Laminin_G_2"/>
    <property type="match status" value="1"/>
</dbReference>
<evidence type="ECO:0000256" key="6">
    <source>
        <dbReference type="PROSITE-ProRule" id="PRU00076"/>
    </source>
</evidence>
<dbReference type="GO" id="GO:0048646">
    <property type="term" value="P:anatomical structure formation involved in morphogenesis"/>
    <property type="evidence" value="ECO:0007669"/>
    <property type="project" value="UniProtKB-ARBA"/>
</dbReference>
<dbReference type="InterPro" id="IPR013320">
    <property type="entry name" value="ConA-like_dom_sf"/>
</dbReference>
<dbReference type="SUPFAM" id="SSF57196">
    <property type="entry name" value="EGF/Laminin"/>
    <property type="match status" value="12"/>
</dbReference>
<feature type="disulfide bond" evidence="6">
    <location>
        <begin position="384"/>
        <end position="393"/>
    </location>
</feature>
<feature type="domain" description="EGF-like" evidence="9">
    <location>
        <begin position="560"/>
        <end position="594"/>
    </location>
</feature>
<feature type="domain" description="EGF-like" evidence="9">
    <location>
        <begin position="754"/>
        <end position="790"/>
    </location>
</feature>
<feature type="domain" description="EGF-like" evidence="9">
    <location>
        <begin position="221"/>
        <end position="257"/>
    </location>
</feature>
<feature type="disulfide bond" evidence="6">
    <location>
        <begin position="269"/>
        <end position="286"/>
    </location>
</feature>
<feature type="disulfide bond" evidence="6">
    <location>
        <begin position="818"/>
        <end position="827"/>
    </location>
</feature>
<dbReference type="FunFam" id="2.10.25.10:FF:000208">
    <property type="entry name" value="Crumbs 2, cell polarity complex component"/>
    <property type="match status" value="1"/>
</dbReference>
<dbReference type="InParanoid" id="A0A1V9Y054"/>
<dbReference type="PROSITE" id="PS01187">
    <property type="entry name" value="EGF_CA"/>
    <property type="match status" value="5"/>
</dbReference>
<feature type="disulfide bond" evidence="6">
    <location>
        <begin position="856"/>
        <end position="865"/>
    </location>
</feature>
<evidence type="ECO:0000256" key="7">
    <source>
        <dbReference type="SAM" id="SignalP"/>
    </source>
</evidence>
<feature type="domain" description="EGF-like" evidence="9">
    <location>
        <begin position="260"/>
        <end position="298"/>
    </location>
</feature>
<dbReference type="Gene3D" id="2.60.120.200">
    <property type="match status" value="1"/>
</dbReference>
<accession>A0A1V9Y054</accession>
<feature type="domain" description="EGF-like" evidence="9">
    <location>
        <begin position="792"/>
        <end position="828"/>
    </location>
</feature>
<dbReference type="PROSITE" id="PS50026">
    <property type="entry name" value="EGF_3"/>
    <property type="match status" value="20"/>
</dbReference>
<dbReference type="GO" id="GO:0016318">
    <property type="term" value="P:ommatidial rotation"/>
    <property type="evidence" value="ECO:0007669"/>
    <property type="project" value="UniProtKB-ARBA"/>
</dbReference>
<feature type="disulfide bond" evidence="6">
    <location>
        <begin position="780"/>
        <end position="789"/>
    </location>
</feature>
<dbReference type="SUPFAM" id="SSF57184">
    <property type="entry name" value="Growth factor receptor domain"/>
    <property type="match status" value="2"/>
</dbReference>
<evidence type="ECO:0000256" key="1">
    <source>
        <dbReference type="ARBA" id="ARBA00022536"/>
    </source>
</evidence>
<feature type="domain" description="EGF-like" evidence="9">
    <location>
        <begin position="1020"/>
        <end position="1077"/>
    </location>
</feature>
<evidence type="ECO:0000256" key="4">
    <source>
        <dbReference type="ARBA" id="ARBA00023157"/>
    </source>
</evidence>
<dbReference type="GO" id="GO:0005509">
    <property type="term" value="F:calcium ion binding"/>
    <property type="evidence" value="ECO:0007669"/>
    <property type="project" value="InterPro"/>
</dbReference>
<feature type="non-terminal residue" evidence="10">
    <location>
        <position position="1100"/>
    </location>
</feature>
<feature type="disulfide bond" evidence="6">
    <location>
        <begin position="932"/>
        <end position="941"/>
    </location>
</feature>
<feature type="domain" description="EGF-like" evidence="9">
    <location>
        <begin position="436"/>
        <end position="472"/>
    </location>
</feature>
<feature type="disulfide bond" evidence="6">
    <location>
        <begin position="894"/>
        <end position="903"/>
    </location>
</feature>
<feature type="disulfide bond" evidence="6">
    <location>
        <begin position="948"/>
        <end position="958"/>
    </location>
</feature>
<evidence type="ECO:0000256" key="5">
    <source>
        <dbReference type="ARBA" id="ARBA00023180"/>
    </source>
</evidence>
<feature type="domain" description="EGF-like" evidence="9">
    <location>
        <begin position="944"/>
        <end position="980"/>
    </location>
</feature>
<gene>
    <name evidence="10" type="ORF">BIW11_05937</name>
</gene>
<dbReference type="AlphaFoldDB" id="A0A1V9Y054"/>
<evidence type="ECO:0000256" key="2">
    <source>
        <dbReference type="ARBA" id="ARBA00022729"/>
    </source>
</evidence>
<dbReference type="InterPro" id="IPR018097">
    <property type="entry name" value="EGF_Ca-bd_CS"/>
</dbReference>
<evidence type="ECO:0000259" key="9">
    <source>
        <dbReference type="PROSITE" id="PS50026"/>
    </source>
</evidence>
<feature type="chain" id="PRO_5012461333" evidence="7">
    <location>
        <begin position="29"/>
        <end position="1100"/>
    </location>
</feature>
<dbReference type="GO" id="GO:0048863">
    <property type="term" value="P:stem cell differentiation"/>
    <property type="evidence" value="ECO:0007669"/>
    <property type="project" value="UniProtKB-ARBA"/>
</dbReference>